<accession>A0ACC1QQE8</accession>
<dbReference type="EMBL" id="JANAKD010001074">
    <property type="protein sequence ID" value="KAJ3483798.1"/>
    <property type="molecule type" value="Genomic_DNA"/>
</dbReference>
<name>A0ACC1QQE8_9HYPO</name>
<sequence length="405" mass="45953">MCPKLQFEIEFHSGERFRFCWVENLSPASVRNLRIVFAMQFAVRFAQSPSWERLSFRPSSRSDREPVNPLTPCTETTPQSSLPTKEIHSYDVIGRGWSGIVHLAIDLHDGREYAVKSMQMVRSFDDEATFLAAVWQFKEEVETLAFLNHPNIAKLEHHQGWSLKRSVQIFMTLYDGNAKELVVNRRCCAPISTARREHLRNFLVHCLGALRYLHKRDLVHRDVKLANILFKREFDRGNSGISFYLSDFGLTTACGRGWGPAGDNFYTAPELFDTERMVPAGPASDIYSFGIAILEFLGVVCPKEYTGADDLWCTKLYSKSSLDEYKDAPLHGSSHHGFSRIQSLRSRGLLRNATLEAMLDPIPENRPSAGKALFDLAMHYGFTVPRGWLSQSNLSPGWGSAHFQV</sequence>
<gene>
    <name evidence="1" type="ORF">NLG97_g7221</name>
</gene>
<organism evidence="1 2">
    <name type="scientific">Lecanicillium saksenae</name>
    <dbReference type="NCBI Taxonomy" id="468837"/>
    <lineage>
        <taxon>Eukaryota</taxon>
        <taxon>Fungi</taxon>
        <taxon>Dikarya</taxon>
        <taxon>Ascomycota</taxon>
        <taxon>Pezizomycotina</taxon>
        <taxon>Sordariomycetes</taxon>
        <taxon>Hypocreomycetidae</taxon>
        <taxon>Hypocreales</taxon>
        <taxon>Cordycipitaceae</taxon>
        <taxon>Lecanicillium</taxon>
    </lineage>
</organism>
<dbReference type="Proteomes" id="UP001148737">
    <property type="component" value="Unassembled WGS sequence"/>
</dbReference>
<protein>
    <submittedName>
        <fullName evidence="1">Uncharacterized protein</fullName>
    </submittedName>
</protein>
<evidence type="ECO:0000313" key="2">
    <source>
        <dbReference type="Proteomes" id="UP001148737"/>
    </source>
</evidence>
<evidence type="ECO:0000313" key="1">
    <source>
        <dbReference type="EMBL" id="KAJ3483798.1"/>
    </source>
</evidence>
<proteinExistence type="predicted"/>
<comment type="caution">
    <text evidence="1">The sequence shown here is derived from an EMBL/GenBank/DDBJ whole genome shotgun (WGS) entry which is preliminary data.</text>
</comment>
<keyword evidence="2" id="KW-1185">Reference proteome</keyword>
<reference evidence="1" key="1">
    <citation type="submission" date="2022-07" db="EMBL/GenBank/DDBJ databases">
        <title>Genome Sequence of Lecanicillium saksenae.</title>
        <authorList>
            <person name="Buettner E."/>
        </authorList>
    </citation>
    <scope>NUCLEOTIDE SEQUENCE</scope>
    <source>
        <strain evidence="1">VT-O1</strain>
    </source>
</reference>